<protein>
    <submittedName>
        <fullName evidence="7">N-methyl-L-tryptophan oxidase</fullName>
    </submittedName>
</protein>
<dbReference type="Proteomes" id="UP000637074">
    <property type="component" value="Unassembled WGS sequence"/>
</dbReference>
<keyword evidence="5" id="KW-0812">Transmembrane</keyword>
<dbReference type="SUPFAM" id="SSF54373">
    <property type="entry name" value="FAD-linked reductases, C-terminal domain"/>
    <property type="match status" value="1"/>
</dbReference>
<dbReference type="Pfam" id="PF01266">
    <property type="entry name" value="DAO"/>
    <property type="match status" value="1"/>
</dbReference>
<keyword evidence="8" id="KW-1185">Reference proteome</keyword>
<keyword evidence="2" id="KW-0285">Flavoprotein</keyword>
<keyword evidence="5" id="KW-1133">Transmembrane helix</keyword>
<evidence type="ECO:0000256" key="1">
    <source>
        <dbReference type="ARBA" id="ARBA00001974"/>
    </source>
</evidence>
<dbReference type="PANTHER" id="PTHR10961:SF7">
    <property type="entry name" value="FAD DEPENDENT OXIDOREDUCTASE DOMAIN-CONTAINING PROTEIN"/>
    <property type="match status" value="1"/>
</dbReference>
<accession>A0ABQ3N4U2</accession>
<dbReference type="RefSeq" id="WP_191273097.1">
    <property type="nucleotide sequence ID" value="NZ_BNDS01000009.1"/>
</dbReference>
<reference evidence="7 8" key="1">
    <citation type="journal article" date="2022" name="Int. J. Syst. Evol. Microbiol.">
        <title>Neobacillus kokaensis sp. nov., isolated from soil.</title>
        <authorList>
            <person name="Yuki K."/>
            <person name="Matsubara H."/>
            <person name="Yamaguchi S."/>
        </authorList>
    </citation>
    <scope>NUCLEOTIDE SEQUENCE [LARGE SCALE GENOMIC DNA]</scope>
    <source>
        <strain evidence="7 8">LOB 377</strain>
    </source>
</reference>
<evidence type="ECO:0000259" key="6">
    <source>
        <dbReference type="Pfam" id="PF01266"/>
    </source>
</evidence>
<feature type="domain" description="FAD dependent oxidoreductase" evidence="6">
    <location>
        <begin position="7"/>
        <end position="357"/>
    </location>
</feature>
<evidence type="ECO:0000313" key="7">
    <source>
        <dbReference type="EMBL" id="GHH98865.1"/>
    </source>
</evidence>
<comment type="cofactor">
    <cofactor evidence="1">
        <name>FAD</name>
        <dbReference type="ChEBI" id="CHEBI:57692"/>
    </cofactor>
</comment>
<dbReference type="EMBL" id="BNDS01000009">
    <property type="protein sequence ID" value="GHH98865.1"/>
    <property type="molecule type" value="Genomic_DNA"/>
</dbReference>
<keyword evidence="3" id="KW-0274">FAD</keyword>
<dbReference type="InterPro" id="IPR006076">
    <property type="entry name" value="FAD-dep_OxRdtase"/>
</dbReference>
<dbReference type="InterPro" id="IPR045170">
    <property type="entry name" value="MTOX"/>
</dbReference>
<feature type="transmembrane region" description="Helical" evidence="5">
    <location>
        <begin position="6"/>
        <end position="24"/>
    </location>
</feature>
<dbReference type="Gene3D" id="3.50.50.60">
    <property type="entry name" value="FAD/NAD(P)-binding domain"/>
    <property type="match status" value="1"/>
</dbReference>
<comment type="caution">
    <text evidence="7">The sequence shown here is derived from an EMBL/GenBank/DDBJ whole genome shotgun (WGS) entry which is preliminary data.</text>
</comment>
<proteinExistence type="predicted"/>
<dbReference type="NCBIfam" id="NF008425">
    <property type="entry name" value="PRK11259.1"/>
    <property type="match status" value="1"/>
</dbReference>
<gene>
    <name evidence="7" type="primary">solA</name>
    <name evidence="7" type="ORF">AM1BK_24080</name>
</gene>
<evidence type="ECO:0000256" key="2">
    <source>
        <dbReference type="ARBA" id="ARBA00022630"/>
    </source>
</evidence>
<evidence type="ECO:0000256" key="4">
    <source>
        <dbReference type="ARBA" id="ARBA00023002"/>
    </source>
</evidence>
<dbReference type="PANTHER" id="PTHR10961">
    <property type="entry name" value="PEROXISOMAL SARCOSINE OXIDASE"/>
    <property type="match status" value="1"/>
</dbReference>
<organism evidence="7 8">
    <name type="scientific">Neobacillus kokaensis</name>
    <dbReference type="NCBI Taxonomy" id="2759023"/>
    <lineage>
        <taxon>Bacteria</taxon>
        <taxon>Bacillati</taxon>
        <taxon>Bacillota</taxon>
        <taxon>Bacilli</taxon>
        <taxon>Bacillales</taxon>
        <taxon>Bacillaceae</taxon>
        <taxon>Neobacillus</taxon>
    </lineage>
</organism>
<keyword evidence="4" id="KW-0560">Oxidoreductase</keyword>
<evidence type="ECO:0000256" key="5">
    <source>
        <dbReference type="SAM" id="Phobius"/>
    </source>
</evidence>
<dbReference type="SUPFAM" id="SSF51905">
    <property type="entry name" value="FAD/NAD(P)-binding domain"/>
    <property type="match status" value="1"/>
</dbReference>
<dbReference type="Gene3D" id="3.30.9.10">
    <property type="entry name" value="D-Amino Acid Oxidase, subunit A, domain 2"/>
    <property type="match status" value="1"/>
</dbReference>
<evidence type="ECO:0000256" key="3">
    <source>
        <dbReference type="ARBA" id="ARBA00022827"/>
    </source>
</evidence>
<keyword evidence="5" id="KW-0472">Membrane</keyword>
<name>A0ABQ3N4U2_9BACI</name>
<dbReference type="InterPro" id="IPR036188">
    <property type="entry name" value="FAD/NAD-bd_sf"/>
</dbReference>
<evidence type="ECO:0000313" key="8">
    <source>
        <dbReference type="Proteomes" id="UP000637074"/>
    </source>
</evidence>
<sequence>MKNHYSVIVVGAGSVGMATGYYLAKKGIDTLLIDSFDPPHGRGSHHGETRLIRHATAEGSHYVELALKAQELWHQLEGEIDKTLFIPTGTLMVGECDSPFIDETVKSAKEYSLPLETLHAAEIRIRWPGFSVPNHYIGYFEPSSGALLNEQCIMAYRTLGLHYKAHLQPNTRVDSIDFSAGGVIVRTAENTYYADQVVICAGAWTGKILSSLELPLEPVRKTLGWFETNDPYYHYPKLPCFYFSLKNERYYGFPNINGSGVKVGRNDSERTVDPDFMKQDFNQYPSDEGDLRSFLERFLPGAAGRLKQGTSCMITKTPDMDFIIDQHPEYPHVKIAAGFSGHGFKYCSVLGEILSQLVINGRTEYDISKFSITRSALVSNANHSPN</sequence>